<dbReference type="Proteomes" id="UP000015442">
    <property type="component" value="Unassembled WGS sequence"/>
</dbReference>
<comment type="caution">
    <text evidence="1">The sequence shown here is derived from an EMBL/GenBank/DDBJ whole genome shotgun (WGS) entry which is preliminary data.</text>
</comment>
<protein>
    <submittedName>
        <fullName evidence="1">Uncharacterized protein</fullName>
    </submittedName>
</protein>
<gene>
    <name evidence="1" type="ORF">LEP1GSC059_1864</name>
</gene>
<proteinExistence type="predicted"/>
<sequence length="44" mass="5407">MIELQIRFLEKKSIFDYLQRSIDTRLLVKNRIADSQYIFVFFHA</sequence>
<name>T0FJ67_9LEPT</name>
<organism evidence="1 2">
    <name type="scientific">Leptospira noguchii serovar Panama str. CZ214</name>
    <dbReference type="NCBI Taxonomy" id="1001595"/>
    <lineage>
        <taxon>Bacteria</taxon>
        <taxon>Pseudomonadati</taxon>
        <taxon>Spirochaetota</taxon>
        <taxon>Spirochaetia</taxon>
        <taxon>Leptospirales</taxon>
        <taxon>Leptospiraceae</taxon>
        <taxon>Leptospira</taxon>
    </lineage>
</organism>
<dbReference type="EMBL" id="AKWY02000034">
    <property type="protein sequence ID" value="EQA70114.1"/>
    <property type="molecule type" value="Genomic_DNA"/>
</dbReference>
<evidence type="ECO:0000313" key="1">
    <source>
        <dbReference type="EMBL" id="EQA70114.1"/>
    </source>
</evidence>
<accession>T0FJ67</accession>
<evidence type="ECO:0000313" key="2">
    <source>
        <dbReference type="Proteomes" id="UP000015442"/>
    </source>
</evidence>
<reference evidence="1 2" key="1">
    <citation type="submission" date="2013-05" db="EMBL/GenBank/DDBJ databases">
        <authorList>
            <person name="Harkins D.M."/>
            <person name="Durkin A.S."/>
            <person name="Brinkac L.M."/>
            <person name="Haft D.H."/>
            <person name="Selengut J.D."/>
            <person name="Sanka R."/>
            <person name="DePew J."/>
            <person name="Purushe J."/>
            <person name="Hartskeerl R.A."/>
            <person name="Ahmed A."/>
            <person name="van der Linden H."/>
            <person name="Goris M.G.A."/>
            <person name="Vinetz J.M."/>
            <person name="Sutton G.G."/>
            <person name="Nierman W.C."/>
            <person name="Fouts D.E."/>
        </authorList>
    </citation>
    <scope>NUCLEOTIDE SEQUENCE [LARGE SCALE GENOMIC DNA]</scope>
    <source>
        <strain evidence="1 2">CZ214</strain>
    </source>
</reference>
<dbReference type="AlphaFoldDB" id="T0FJ67"/>